<gene>
    <name evidence="2" type="ORF">Vau01_058800</name>
</gene>
<dbReference type="EMBL" id="BOPG01000034">
    <property type="protein sequence ID" value="GIJ58364.1"/>
    <property type="molecule type" value="Genomic_DNA"/>
</dbReference>
<reference evidence="2" key="1">
    <citation type="submission" date="2021-01" db="EMBL/GenBank/DDBJ databases">
        <title>Whole genome shotgun sequence of Virgisporangium aurantiacum NBRC 16421.</title>
        <authorList>
            <person name="Komaki H."/>
            <person name="Tamura T."/>
        </authorList>
    </citation>
    <scope>NUCLEOTIDE SEQUENCE</scope>
    <source>
        <strain evidence="2">NBRC 16421</strain>
    </source>
</reference>
<feature type="compositionally biased region" description="Gly residues" evidence="1">
    <location>
        <begin position="19"/>
        <end position="29"/>
    </location>
</feature>
<evidence type="ECO:0000313" key="2">
    <source>
        <dbReference type="EMBL" id="GIJ58364.1"/>
    </source>
</evidence>
<comment type="caution">
    <text evidence="2">The sequence shown here is derived from an EMBL/GenBank/DDBJ whole genome shotgun (WGS) entry which is preliminary data.</text>
</comment>
<name>A0A8J3Z6K2_9ACTN</name>
<dbReference type="Proteomes" id="UP000612585">
    <property type="component" value="Unassembled WGS sequence"/>
</dbReference>
<sequence length="58" mass="6124">MRFQLGQAFGVAAHVDASAGGGEDTGGQHRGTVEEKGTRLLARPFDDRDGVRGAKVNR</sequence>
<keyword evidence="3" id="KW-1185">Reference proteome</keyword>
<accession>A0A8J3Z6K2</accession>
<dbReference type="AlphaFoldDB" id="A0A8J3Z6K2"/>
<feature type="region of interest" description="Disordered" evidence="1">
    <location>
        <begin position="16"/>
        <end position="35"/>
    </location>
</feature>
<protein>
    <submittedName>
        <fullName evidence="2">Uncharacterized protein</fullName>
    </submittedName>
</protein>
<organism evidence="2 3">
    <name type="scientific">Virgisporangium aurantiacum</name>
    <dbReference type="NCBI Taxonomy" id="175570"/>
    <lineage>
        <taxon>Bacteria</taxon>
        <taxon>Bacillati</taxon>
        <taxon>Actinomycetota</taxon>
        <taxon>Actinomycetes</taxon>
        <taxon>Micromonosporales</taxon>
        <taxon>Micromonosporaceae</taxon>
        <taxon>Virgisporangium</taxon>
    </lineage>
</organism>
<evidence type="ECO:0000313" key="3">
    <source>
        <dbReference type="Proteomes" id="UP000612585"/>
    </source>
</evidence>
<evidence type="ECO:0000256" key="1">
    <source>
        <dbReference type="SAM" id="MobiDB-lite"/>
    </source>
</evidence>
<proteinExistence type="predicted"/>